<keyword evidence="3" id="KW-1185">Reference proteome</keyword>
<dbReference type="STRING" id="571438.SAMN05192586_10199"/>
<dbReference type="PANTHER" id="PTHR10587:SF134">
    <property type="entry name" value="SECRETED PROTEIN"/>
    <property type="match status" value="1"/>
</dbReference>
<dbReference type="GO" id="GO:0016810">
    <property type="term" value="F:hydrolase activity, acting on carbon-nitrogen (but not peptide) bonds"/>
    <property type="evidence" value="ECO:0007669"/>
    <property type="project" value="InterPro"/>
</dbReference>
<dbReference type="EMBL" id="FNBX01000001">
    <property type="protein sequence ID" value="SDF06008.1"/>
    <property type="molecule type" value="Genomic_DNA"/>
</dbReference>
<dbReference type="InterPro" id="IPR011330">
    <property type="entry name" value="Glyco_hydro/deAcase_b/a-brl"/>
</dbReference>
<evidence type="ECO:0000259" key="1">
    <source>
        <dbReference type="PROSITE" id="PS51677"/>
    </source>
</evidence>
<dbReference type="Gene3D" id="3.20.20.370">
    <property type="entry name" value="Glycoside hydrolase/deacetylase"/>
    <property type="match status" value="1"/>
</dbReference>
<sequence length="259" mass="27884">MVRRVAVPDSRKVAALTFDLCELDTVTTGYDAAIINFLRAEGLPATLFMGGKWMRTHAARVRQLLAEPLFEVGNHAWSHGNFALLSAEGMRAQALWTQAQYELLREDVLAAARAAGRAAPAIPPVPALFRLPYGRCSPQALDLLASLGFTVVQWDVVAESGGDNSAPAQALEVARRVRPGSILLFHANRVPHGSAALLRGVVAALRARGYSFVTVSELLRQGVAQRTTDGYFVVPGDNRALDARFGADGTGRHTPFTGR</sequence>
<organism evidence="2 3">
    <name type="scientific">Desulfovibrio legallii</name>
    <dbReference type="NCBI Taxonomy" id="571438"/>
    <lineage>
        <taxon>Bacteria</taxon>
        <taxon>Pseudomonadati</taxon>
        <taxon>Thermodesulfobacteriota</taxon>
        <taxon>Desulfovibrionia</taxon>
        <taxon>Desulfovibrionales</taxon>
        <taxon>Desulfovibrionaceae</taxon>
        <taxon>Desulfovibrio</taxon>
    </lineage>
</organism>
<dbReference type="SUPFAM" id="SSF88713">
    <property type="entry name" value="Glycoside hydrolase/deacetylase"/>
    <property type="match status" value="1"/>
</dbReference>
<gene>
    <name evidence="2" type="ORF">SAMN05192586_10199</name>
</gene>
<proteinExistence type="predicted"/>
<dbReference type="AlphaFoldDB" id="A0A1G7I046"/>
<dbReference type="Pfam" id="PF01522">
    <property type="entry name" value="Polysacc_deac_1"/>
    <property type="match status" value="1"/>
</dbReference>
<evidence type="ECO:0000313" key="3">
    <source>
        <dbReference type="Proteomes" id="UP000199355"/>
    </source>
</evidence>
<name>A0A1G7I046_9BACT</name>
<feature type="domain" description="NodB homology" evidence="1">
    <location>
        <begin position="12"/>
        <end position="213"/>
    </location>
</feature>
<dbReference type="InterPro" id="IPR002509">
    <property type="entry name" value="NODB_dom"/>
</dbReference>
<reference evidence="3" key="1">
    <citation type="submission" date="2016-10" db="EMBL/GenBank/DDBJ databases">
        <authorList>
            <person name="Varghese N."/>
            <person name="Submissions S."/>
        </authorList>
    </citation>
    <scope>NUCLEOTIDE SEQUENCE [LARGE SCALE GENOMIC DNA]</scope>
    <source>
        <strain evidence="3">KHC7</strain>
    </source>
</reference>
<dbReference type="GO" id="GO:0005975">
    <property type="term" value="P:carbohydrate metabolic process"/>
    <property type="evidence" value="ECO:0007669"/>
    <property type="project" value="InterPro"/>
</dbReference>
<dbReference type="PANTHER" id="PTHR10587">
    <property type="entry name" value="GLYCOSYL TRANSFERASE-RELATED"/>
    <property type="match status" value="1"/>
</dbReference>
<dbReference type="Proteomes" id="UP000199355">
    <property type="component" value="Unassembled WGS sequence"/>
</dbReference>
<dbReference type="PROSITE" id="PS51677">
    <property type="entry name" value="NODB"/>
    <property type="match status" value="1"/>
</dbReference>
<evidence type="ECO:0000313" key="2">
    <source>
        <dbReference type="EMBL" id="SDF06008.1"/>
    </source>
</evidence>
<accession>A0A1G7I046</accession>
<protein>
    <submittedName>
        <fullName evidence="2">Peptidoglycan/xylan/chitin deacetylase, PgdA/CDA1 family</fullName>
    </submittedName>
</protein>
<dbReference type="InterPro" id="IPR050248">
    <property type="entry name" value="Polysacc_deacetylase_ArnD"/>
</dbReference>